<evidence type="ECO:0000256" key="3">
    <source>
        <dbReference type="ARBA" id="ARBA00004647"/>
    </source>
</evidence>
<evidence type="ECO:0000256" key="11">
    <source>
        <dbReference type="ARBA" id="ARBA00023212"/>
    </source>
</evidence>
<keyword evidence="6" id="KW-1000">Mitochondrion outer membrane</keyword>
<evidence type="ECO:0000256" key="16">
    <source>
        <dbReference type="ARBA" id="ARBA00041960"/>
    </source>
</evidence>
<evidence type="ECO:0000256" key="5">
    <source>
        <dbReference type="ARBA" id="ARBA00022692"/>
    </source>
</evidence>
<keyword evidence="12" id="KW-0539">Nucleus</keyword>
<evidence type="ECO:0000256" key="12">
    <source>
        <dbReference type="ARBA" id="ARBA00023242"/>
    </source>
</evidence>
<accession>A0ABQ8LPI7</accession>
<evidence type="ECO:0000256" key="8">
    <source>
        <dbReference type="ARBA" id="ARBA00023054"/>
    </source>
</evidence>
<evidence type="ECO:0000256" key="2">
    <source>
        <dbReference type="ARBA" id="ARBA00004572"/>
    </source>
</evidence>
<organism evidence="19 20">
    <name type="scientific">Labeo rohita</name>
    <name type="common">Indian major carp</name>
    <name type="synonym">Cyprinus rohita</name>
    <dbReference type="NCBI Taxonomy" id="84645"/>
    <lineage>
        <taxon>Eukaryota</taxon>
        <taxon>Metazoa</taxon>
        <taxon>Chordata</taxon>
        <taxon>Craniata</taxon>
        <taxon>Vertebrata</taxon>
        <taxon>Euteleostomi</taxon>
        <taxon>Actinopterygii</taxon>
        <taxon>Neopterygii</taxon>
        <taxon>Teleostei</taxon>
        <taxon>Ostariophysi</taxon>
        <taxon>Cypriniformes</taxon>
        <taxon>Cyprinidae</taxon>
        <taxon>Labeoninae</taxon>
        <taxon>Labeonini</taxon>
        <taxon>Labeo</taxon>
    </lineage>
</organism>
<feature type="region of interest" description="Disordered" evidence="17">
    <location>
        <begin position="130"/>
        <end position="176"/>
    </location>
</feature>
<dbReference type="InterPro" id="IPR049039">
    <property type="entry name" value="RMD1-3_a_helical_rpt"/>
</dbReference>
<feature type="region of interest" description="Disordered" evidence="17">
    <location>
        <begin position="207"/>
        <end position="238"/>
    </location>
</feature>
<dbReference type="Pfam" id="PF21033">
    <property type="entry name" value="RMD1-3"/>
    <property type="match status" value="1"/>
</dbReference>
<keyword evidence="4" id="KW-0963">Cytoplasm</keyword>
<sequence length="515" mass="57539">MSWLGRNALIGLGVSVTISTGLIALLIIKEALRRRNRRLLLNNTSSALQNETVDSAALSAAVSSLSPEQHVELRKTLDDVMKSVSGLRNEIAELREGLKGISTTIAEDVKWDDSWPSKLSNDTKYLIEKKDNEKKSAKRPTGGKSLTLSRKTVEESQRSRRRRPLMPRERSESMSSSSIYFTASAGVASVCDDTVKLLHRYSTAYSNAESDYTDRETDRETDKDGEDDVRDSDEEESCATVLTLRQDDSQVEEEDDDGLMVDSLTDIPSPEFALLLTQCDLLHTGDSGKKAEGFQLLMENRPLYADNVEFMWRLARAYSDMCETADNREDKKNYAEQGHYEAEAALTRNGLSADCHKWFAILARLSSQYESIHGKLKSGRVLKEHLDRALALRDDDPICFYLLGRWCLEVSSLGWLEKKTAATIYETPPTSSLNEALENFLKAEELNPGFSKTVRLYIAKCHKELGNTSEARNWVQLALSTPAGANEDSDSAALQEELKTLIDRPTDLSISSVNN</sequence>
<keyword evidence="11" id="KW-0206">Cytoskeleton</keyword>
<dbReference type="EMBL" id="JACTAM010000020">
    <property type="protein sequence ID" value="KAI2652259.1"/>
    <property type="molecule type" value="Genomic_DNA"/>
</dbReference>
<evidence type="ECO:0000313" key="20">
    <source>
        <dbReference type="Proteomes" id="UP000830375"/>
    </source>
</evidence>
<keyword evidence="7 18" id="KW-1133">Transmembrane helix</keyword>
<protein>
    <recommendedName>
        <fullName evidence="14">Regulator of microtubule dynamics protein 3</fullName>
    </recommendedName>
    <alternativeName>
        <fullName evidence="15">Protein FAM82A2</fullName>
    </alternativeName>
    <alternativeName>
        <fullName evidence="16">Protein FAM82C</fullName>
    </alternativeName>
</protein>
<evidence type="ECO:0000256" key="7">
    <source>
        <dbReference type="ARBA" id="ARBA00022989"/>
    </source>
</evidence>
<name>A0ABQ8LPI7_LABRO</name>
<keyword evidence="8" id="KW-0175">Coiled coil</keyword>
<evidence type="ECO:0000256" key="4">
    <source>
        <dbReference type="ARBA" id="ARBA00022490"/>
    </source>
</evidence>
<proteinExistence type="inferred from homology"/>
<evidence type="ECO:0000256" key="13">
    <source>
        <dbReference type="ARBA" id="ARBA00038360"/>
    </source>
</evidence>
<keyword evidence="10 18" id="KW-0472">Membrane</keyword>
<keyword evidence="9" id="KW-0496">Mitochondrion</keyword>
<feature type="transmembrane region" description="Helical" evidence="18">
    <location>
        <begin position="6"/>
        <end position="28"/>
    </location>
</feature>
<evidence type="ECO:0000256" key="17">
    <source>
        <dbReference type="SAM" id="MobiDB-lite"/>
    </source>
</evidence>
<comment type="caution">
    <text evidence="19">The sequence shown here is derived from an EMBL/GenBank/DDBJ whole genome shotgun (WGS) entry which is preliminary data.</text>
</comment>
<dbReference type="PANTHER" id="PTHR16056:SF18">
    <property type="entry name" value="REGULATOR OF MICROTUBULE DYNAMICS PROTEIN 3"/>
    <property type="match status" value="1"/>
</dbReference>
<evidence type="ECO:0000256" key="15">
    <source>
        <dbReference type="ARBA" id="ARBA00041608"/>
    </source>
</evidence>
<keyword evidence="5 18" id="KW-0812">Transmembrane</keyword>
<comment type="similarity">
    <text evidence="13">Belongs to the RMDN family.</text>
</comment>
<evidence type="ECO:0000256" key="9">
    <source>
        <dbReference type="ARBA" id="ARBA00023128"/>
    </source>
</evidence>
<dbReference type="InterPro" id="IPR011990">
    <property type="entry name" value="TPR-like_helical_dom_sf"/>
</dbReference>
<reference evidence="19 20" key="1">
    <citation type="submission" date="2022-01" db="EMBL/GenBank/DDBJ databases">
        <title>A high-quality chromosome-level genome assembly of rohu carp, Labeo rohita.</title>
        <authorList>
            <person name="Arick M.A. II"/>
            <person name="Hsu C.-Y."/>
            <person name="Magbanua Z."/>
            <person name="Pechanova O."/>
            <person name="Grover C."/>
            <person name="Miller E."/>
            <person name="Thrash A."/>
            <person name="Ezzel L."/>
            <person name="Alam S."/>
            <person name="Benzie J."/>
            <person name="Hamilton M."/>
            <person name="Karsi A."/>
            <person name="Lawrence M.L."/>
            <person name="Peterson D.G."/>
        </authorList>
    </citation>
    <scope>NUCLEOTIDE SEQUENCE [LARGE SCALE GENOMIC DNA]</scope>
    <source>
        <strain evidence="20">BAU-BD-2019</strain>
        <tissue evidence="19">Blood</tissue>
    </source>
</reference>
<comment type="subcellular location">
    <subcellularLocation>
        <location evidence="3">Cytoplasm</location>
        <location evidence="3">Cytoskeleton</location>
        <location evidence="3">Spindle pole</location>
    </subcellularLocation>
    <subcellularLocation>
        <location evidence="2">Mitochondrion outer membrane</location>
        <topology evidence="2">Single-pass membrane protein</topology>
    </subcellularLocation>
    <subcellularLocation>
        <location evidence="1">Nucleus</location>
    </subcellularLocation>
</comment>
<evidence type="ECO:0000256" key="14">
    <source>
        <dbReference type="ARBA" id="ARBA00039962"/>
    </source>
</evidence>
<evidence type="ECO:0000256" key="18">
    <source>
        <dbReference type="SAM" id="Phobius"/>
    </source>
</evidence>
<evidence type="ECO:0000256" key="1">
    <source>
        <dbReference type="ARBA" id="ARBA00004123"/>
    </source>
</evidence>
<dbReference type="SUPFAM" id="SSF48452">
    <property type="entry name" value="TPR-like"/>
    <property type="match status" value="1"/>
</dbReference>
<evidence type="ECO:0000256" key="6">
    <source>
        <dbReference type="ARBA" id="ARBA00022787"/>
    </source>
</evidence>
<feature type="compositionally biased region" description="Basic and acidic residues" evidence="17">
    <location>
        <begin position="212"/>
        <end position="222"/>
    </location>
</feature>
<keyword evidence="20" id="KW-1185">Reference proteome</keyword>
<evidence type="ECO:0000313" key="19">
    <source>
        <dbReference type="EMBL" id="KAI2652259.1"/>
    </source>
</evidence>
<dbReference type="Proteomes" id="UP000830375">
    <property type="component" value="Unassembled WGS sequence"/>
</dbReference>
<dbReference type="PANTHER" id="PTHR16056">
    <property type="entry name" value="REGULATOR OF MICROTUBULE DYNAMICS PROTEIN"/>
    <property type="match status" value="1"/>
</dbReference>
<gene>
    <name evidence="19" type="ORF">H4Q32_015130</name>
</gene>
<evidence type="ECO:0000256" key="10">
    <source>
        <dbReference type="ARBA" id="ARBA00023136"/>
    </source>
</evidence>
<dbReference type="Gene3D" id="1.25.40.10">
    <property type="entry name" value="Tetratricopeptide repeat domain"/>
    <property type="match status" value="1"/>
</dbReference>
<feature type="compositionally biased region" description="Acidic residues" evidence="17">
    <location>
        <begin position="223"/>
        <end position="237"/>
    </location>
</feature>